<gene>
    <name evidence="4" type="primary">pstS_1</name>
    <name evidence="4" type="ORF">LAL4801_03590</name>
</gene>
<proteinExistence type="predicted"/>
<dbReference type="STRING" id="187304.B0E33_05395"/>
<evidence type="ECO:0000256" key="2">
    <source>
        <dbReference type="SAM" id="SignalP"/>
    </source>
</evidence>
<organism evidence="4 5">
    <name type="scientific">Roseibium aggregatum</name>
    <dbReference type="NCBI Taxonomy" id="187304"/>
    <lineage>
        <taxon>Bacteria</taxon>
        <taxon>Pseudomonadati</taxon>
        <taxon>Pseudomonadota</taxon>
        <taxon>Alphaproteobacteria</taxon>
        <taxon>Hyphomicrobiales</taxon>
        <taxon>Stappiaceae</taxon>
        <taxon>Roseibium</taxon>
    </lineage>
</organism>
<feature type="chain" id="PRO_5005807617" evidence="2">
    <location>
        <begin position="25"/>
        <end position="332"/>
    </location>
</feature>
<dbReference type="Proteomes" id="UP000048926">
    <property type="component" value="Unassembled WGS sequence"/>
</dbReference>
<dbReference type="PANTHER" id="PTHR30570:SF1">
    <property type="entry name" value="PHOSPHATE-BINDING PROTEIN PSTS"/>
    <property type="match status" value="1"/>
</dbReference>
<reference evidence="5" key="1">
    <citation type="submission" date="2015-07" db="EMBL/GenBank/DDBJ databases">
        <authorList>
            <person name="Rodrigo-Torres Lidia"/>
            <person name="Arahal R.David."/>
        </authorList>
    </citation>
    <scope>NUCLEOTIDE SEQUENCE [LARGE SCALE GENOMIC DNA]</scope>
    <source>
        <strain evidence="5">CECT 4801</strain>
    </source>
</reference>
<dbReference type="PANTHER" id="PTHR30570">
    <property type="entry name" value="PERIPLASMIC PHOSPHATE BINDING COMPONENT OF PHOSPHATE ABC TRANSPORTER"/>
    <property type="match status" value="1"/>
</dbReference>
<protein>
    <submittedName>
        <fullName evidence="4">Phosphate-binding protein PstS</fullName>
    </submittedName>
</protein>
<dbReference type="AlphaFoldDB" id="A0A0M6Y6I3"/>
<evidence type="ECO:0000313" key="4">
    <source>
        <dbReference type="EMBL" id="CTQ45143.1"/>
    </source>
</evidence>
<dbReference type="Gene3D" id="3.40.190.10">
    <property type="entry name" value="Periplasmic binding protein-like II"/>
    <property type="match status" value="2"/>
</dbReference>
<keyword evidence="1 2" id="KW-0732">Signal</keyword>
<evidence type="ECO:0000259" key="3">
    <source>
        <dbReference type="Pfam" id="PF12849"/>
    </source>
</evidence>
<dbReference type="InterPro" id="IPR024370">
    <property type="entry name" value="PBP_domain"/>
</dbReference>
<evidence type="ECO:0000313" key="5">
    <source>
        <dbReference type="Proteomes" id="UP000048926"/>
    </source>
</evidence>
<dbReference type="InterPro" id="IPR050811">
    <property type="entry name" value="Phosphate_ABC_transporter"/>
</dbReference>
<evidence type="ECO:0000256" key="1">
    <source>
        <dbReference type="ARBA" id="ARBA00022729"/>
    </source>
</evidence>
<keyword evidence="5" id="KW-1185">Reference proteome</keyword>
<feature type="signal peptide" evidence="2">
    <location>
        <begin position="1"/>
        <end position="24"/>
    </location>
</feature>
<dbReference type="Pfam" id="PF12849">
    <property type="entry name" value="PBP_like_2"/>
    <property type="match status" value="1"/>
</dbReference>
<accession>A0A0M6Y6I3</accession>
<dbReference type="SUPFAM" id="SSF53850">
    <property type="entry name" value="Periplasmic binding protein-like II"/>
    <property type="match status" value="1"/>
</dbReference>
<name>A0A0M6Y6I3_9HYPH</name>
<feature type="domain" description="PBP" evidence="3">
    <location>
        <begin position="22"/>
        <end position="296"/>
    </location>
</feature>
<dbReference type="EMBL" id="CXST01000002">
    <property type="protein sequence ID" value="CTQ45143.1"/>
    <property type="molecule type" value="Genomic_DNA"/>
</dbReference>
<sequence length="332" mass="35715">MPMYFSARAVLCGVFCLASLTAEARDRLLIVGSSTVFPFATAVAEAVGSNGVKFPIVESTGSGAGFKLFCKGVGEHTPDITNASRRMKPSELDTCLANGVTPVEVEIGYDGIVLANSRNGPKFTLTVEQIFEALAEKLPKDGQLVDNGNLAWSDIDADLPNEEIEVLGPPPTSGTRDAFEELVMEEGCKTVKDLEKDGCTRIRRDGSFVEAGENDDLIVGALEANPVTVGIFGYSFLMQNRDKIQSVGVNGVEPTFEKIASGEYPVSRPLFFYIKKEHVGLIPGMEEYVAAFTSEEAWGDDGYLASKGLIPLSAEKRRQEATDAMALPALQL</sequence>